<protein>
    <recommendedName>
        <fullName evidence="9">Serine/threonine-protein kinase CBK1</fullName>
        <ecNumber evidence="1">2.7.11.1</ecNumber>
    </recommendedName>
</protein>
<evidence type="ECO:0000256" key="10">
    <source>
        <dbReference type="ARBA" id="ARBA00047899"/>
    </source>
</evidence>
<organism evidence="15 16">
    <name type="scientific">Ascoidea rubescens DSM 1968</name>
    <dbReference type="NCBI Taxonomy" id="1344418"/>
    <lineage>
        <taxon>Eukaryota</taxon>
        <taxon>Fungi</taxon>
        <taxon>Dikarya</taxon>
        <taxon>Ascomycota</taxon>
        <taxon>Saccharomycotina</taxon>
        <taxon>Saccharomycetes</taxon>
        <taxon>Ascoideaceae</taxon>
        <taxon>Ascoidea</taxon>
    </lineage>
</organism>
<comment type="catalytic activity">
    <reaction evidence="10">
        <text>L-threonyl-[protein] + ATP = O-phospho-L-threonyl-[protein] + ADP + H(+)</text>
        <dbReference type="Rhea" id="RHEA:46608"/>
        <dbReference type="Rhea" id="RHEA-COMP:11060"/>
        <dbReference type="Rhea" id="RHEA-COMP:11605"/>
        <dbReference type="ChEBI" id="CHEBI:15378"/>
        <dbReference type="ChEBI" id="CHEBI:30013"/>
        <dbReference type="ChEBI" id="CHEBI:30616"/>
        <dbReference type="ChEBI" id="CHEBI:61977"/>
        <dbReference type="ChEBI" id="CHEBI:456216"/>
        <dbReference type="EC" id="2.7.11.1"/>
    </reaction>
</comment>
<dbReference type="Gene3D" id="1.10.510.10">
    <property type="entry name" value="Transferase(Phosphotransferase) domain 1"/>
    <property type="match status" value="2"/>
</dbReference>
<evidence type="ECO:0000256" key="6">
    <source>
        <dbReference type="ARBA" id="ARBA00022777"/>
    </source>
</evidence>
<dbReference type="InterPro" id="IPR000719">
    <property type="entry name" value="Prot_kinase_dom"/>
</dbReference>
<dbReference type="PROSITE" id="PS50011">
    <property type="entry name" value="PROTEIN_KINASE_DOM"/>
    <property type="match status" value="1"/>
</dbReference>
<proteinExistence type="inferred from homology"/>
<dbReference type="STRING" id="1344418.A0A1D2V8K6"/>
<reference evidence="16" key="1">
    <citation type="submission" date="2016-05" db="EMBL/GenBank/DDBJ databases">
        <title>Comparative genomics of biotechnologically important yeasts.</title>
        <authorList>
            <consortium name="DOE Joint Genome Institute"/>
            <person name="Riley R."/>
            <person name="Haridas S."/>
            <person name="Wolfe K.H."/>
            <person name="Lopes M.R."/>
            <person name="Hittinger C.T."/>
            <person name="Goker M."/>
            <person name="Salamov A."/>
            <person name="Wisecaver J."/>
            <person name="Long T.M."/>
            <person name="Aerts A.L."/>
            <person name="Barry K."/>
            <person name="Choi C."/>
            <person name="Clum A."/>
            <person name="Coughlan A.Y."/>
            <person name="Deshpande S."/>
            <person name="Douglass A.P."/>
            <person name="Hanson S.J."/>
            <person name="Klenk H.-P."/>
            <person name="Labutti K."/>
            <person name="Lapidus A."/>
            <person name="Lindquist E."/>
            <person name="Lipzen A."/>
            <person name="Meier-Kolthoff J.P."/>
            <person name="Ohm R.A."/>
            <person name="Otillar R.P."/>
            <person name="Pangilinan J."/>
            <person name="Peng Y."/>
            <person name="Rokas A."/>
            <person name="Rosa C.A."/>
            <person name="Scheuner C."/>
            <person name="Sibirny A.A."/>
            <person name="Slot J.C."/>
            <person name="Stielow J.B."/>
            <person name="Sun H."/>
            <person name="Kurtzman C.P."/>
            <person name="Blackwell M."/>
            <person name="Grigoriev I.V."/>
            <person name="Jeffries T.W."/>
        </authorList>
    </citation>
    <scope>NUCLEOTIDE SEQUENCE [LARGE SCALE GENOMIC DNA]</scope>
    <source>
        <strain evidence="16">DSM 1968</strain>
    </source>
</reference>
<dbReference type="GO" id="GO:0004674">
    <property type="term" value="F:protein serine/threonine kinase activity"/>
    <property type="evidence" value="ECO:0007669"/>
    <property type="project" value="UniProtKB-KW"/>
</dbReference>
<dbReference type="PROSITE" id="PS51285">
    <property type="entry name" value="AGC_KINASE_CTER"/>
    <property type="match status" value="1"/>
</dbReference>
<evidence type="ECO:0000256" key="2">
    <source>
        <dbReference type="ARBA" id="ARBA00022527"/>
    </source>
</evidence>
<dbReference type="SMART" id="SM00133">
    <property type="entry name" value="S_TK_X"/>
    <property type="match status" value="1"/>
</dbReference>
<evidence type="ECO:0000313" key="16">
    <source>
        <dbReference type="Proteomes" id="UP000095038"/>
    </source>
</evidence>
<keyword evidence="2" id="KW-0723">Serine/threonine-protein kinase</keyword>
<evidence type="ECO:0000256" key="3">
    <source>
        <dbReference type="ARBA" id="ARBA00022553"/>
    </source>
</evidence>
<dbReference type="InterPro" id="IPR017441">
    <property type="entry name" value="Protein_kinase_ATP_BS"/>
</dbReference>
<accession>A0A1D2V8K6</accession>
<dbReference type="PROSITE" id="PS00107">
    <property type="entry name" value="PROTEIN_KINASE_ATP"/>
    <property type="match status" value="1"/>
</dbReference>
<evidence type="ECO:0000259" key="14">
    <source>
        <dbReference type="PROSITE" id="PS51285"/>
    </source>
</evidence>
<evidence type="ECO:0000256" key="8">
    <source>
        <dbReference type="ARBA" id="ARBA00038271"/>
    </source>
</evidence>
<dbReference type="SUPFAM" id="SSF56112">
    <property type="entry name" value="Protein kinase-like (PK-like)"/>
    <property type="match status" value="1"/>
</dbReference>
<keyword evidence="7 12" id="KW-0067">ATP-binding</keyword>
<dbReference type="OrthoDB" id="3638488at2759"/>
<name>A0A1D2V8K6_9ASCO</name>
<feature type="binding site" evidence="12">
    <location>
        <position position="172"/>
    </location>
    <ligand>
        <name>ATP</name>
        <dbReference type="ChEBI" id="CHEBI:30616"/>
    </ligand>
</feature>
<dbReference type="RefSeq" id="XP_020044338.1">
    <property type="nucleotide sequence ID" value="XM_020190968.1"/>
</dbReference>
<keyword evidence="4" id="KW-0808">Transferase</keyword>
<dbReference type="EMBL" id="KV454495">
    <property type="protein sequence ID" value="ODV58031.1"/>
    <property type="molecule type" value="Genomic_DNA"/>
</dbReference>
<keyword evidence="6 15" id="KW-0418">Kinase</keyword>
<dbReference type="PANTHER" id="PTHR22988">
    <property type="entry name" value="MYOTONIC DYSTROPHY S/T KINASE-RELATED"/>
    <property type="match status" value="1"/>
</dbReference>
<comment type="similarity">
    <text evidence="8">Belongs to the protein kinase superfamily. STE Ser/Thr protein kinase family. COT1 subfamily.</text>
</comment>
<evidence type="ECO:0000256" key="11">
    <source>
        <dbReference type="ARBA" id="ARBA00048679"/>
    </source>
</evidence>
<evidence type="ECO:0000259" key="13">
    <source>
        <dbReference type="PROSITE" id="PS50011"/>
    </source>
</evidence>
<dbReference type="InterPro" id="IPR011009">
    <property type="entry name" value="Kinase-like_dom_sf"/>
</dbReference>
<evidence type="ECO:0000313" key="15">
    <source>
        <dbReference type="EMBL" id="ODV58031.1"/>
    </source>
</evidence>
<evidence type="ECO:0000256" key="4">
    <source>
        <dbReference type="ARBA" id="ARBA00022679"/>
    </source>
</evidence>
<feature type="domain" description="Protein kinase" evidence="13">
    <location>
        <begin position="143"/>
        <end position="452"/>
    </location>
</feature>
<feature type="domain" description="AGC-kinase C-terminal" evidence="14">
    <location>
        <begin position="453"/>
        <end position="519"/>
    </location>
</feature>
<dbReference type="InParanoid" id="A0A1D2V8K6"/>
<keyword evidence="16" id="KW-1185">Reference proteome</keyword>
<sequence length="521" mass="61525">MHNSNSDTNIYNNINNNINNNNSYNNYNDNVNTNIPSNYNYDNINSPTYTEDKVPYVTFNRQPNFFPQKTLNKASTFKLKLENYFKLKAQDVRENTQTVLDLEKKLKYQESSMASKNRTKQRFIQRQSQFLRLKRTKLTIDDFQTIKVIGKGAFGEVRLVQKKDNRNIFAMKRLIKSEMYQRNEINHVKAERDIMAQTTSPWVVSLYFSFQDLKYLYLIMEYLPGGDLMGLLIRLDRFTEEVTKFYMAEMILAIEEVHRLGYIHRDIKPDNVLIDNFGHLKLSDFGLATNFHSHNDINYYQNILAKLNYYDYNNTSKRNTTIVENPIHLTMNDEEKMQTWRKSRRLLAYSRVGTPNYIAPEIFLNRGYGPECDWWSLGAIMYECLIGCPPFWAETNEDTCKKILYWQHYFYIPEHIHLSTEAEDLIKRLLTDSDKRIGRFNGAAEIKNHPFFRGVDWNSLKQIIPPFVPDIKSVTDTRYFDVSDIQITDDSLNANDIDTVDLPFVGYTYSRFDNLSKRNIF</sequence>
<keyword evidence="5 12" id="KW-0547">Nucleotide-binding</keyword>
<dbReference type="GO" id="GO:0005524">
    <property type="term" value="F:ATP binding"/>
    <property type="evidence" value="ECO:0007669"/>
    <property type="project" value="UniProtKB-UniRule"/>
</dbReference>
<dbReference type="InterPro" id="IPR050839">
    <property type="entry name" value="Rho-assoc_Ser/Thr_Kinase"/>
</dbReference>
<dbReference type="InterPro" id="IPR008271">
    <property type="entry name" value="Ser/Thr_kinase_AS"/>
</dbReference>
<evidence type="ECO:0000256" key="1">
    <source>
        <dbReference type="ARBA" id="ARBA00012513"/>
    </source>
</evidence>
<dbReference type="Proteomes" id="UP000095038">
    <property type="component" value="Unassembled WGS sequence"/>
</dbReference>
<dbReference type="InterPro" id="IPR000961">
    <property type="entry name" value="AGC-kinase_C"/>
</dbReference>
<dbReference type="FunFam" id="3.30.200.20:FF:000192">
    <property type="entry name" value="Serine/threonine-protein kinase cot-1"/>
    <property type="match status" value="1"/>
</dbReference>
<gene>
    <name evidence="15" type="ORF">ASCRUDRAFT_39873</name>
</gene>
<evidence type="ECO:0000256" key="12">
    <source>
        <dbReference type="PROSITE-ProRule" id="PRU10141"/>
    </source>
</evidence>
<evidence type="ECO:0000256" key="5">
    <source>
        <dbReference type="ARBA" id="ARBA00022741"/>
    </source>
</evidence>
<dbReference type="AlphaFoldDB" id="A0A1D2V8K6"/>
<comment type="catalytic activity">
    <reaction evidence="11">
        <text>L-seryl-[protein] + ATP = O-phospho-L-seryl-[protein] + ADP + H(+)</text>
        <dbReference type="Rhea" id="RHEA:17989"/>
        <dbReference type="Rhea" id="RHEA-COMP:9863"/>
        <dbReference type="Rhea" id="RHEA-COMP:11604"/>
        <dbReference type="ChEBI" id="CHEBI:15378"/>
        <dbReference type="ChEBI" id="CHEBI:29999"/>
        <dbReference type="ChEBI" id="CHEBI:30616"/>
        <dbReference type="ChEBI" id="CHEBI:83421"/>
        <dbReference type="ChEBI" id="CHEBI:456216"/>
        <dbReference type="EC" id="2.7.11.1"/>
    </reaction>
</comment>
<dbReference type="SMART" id="SM00220">
    <property type="entry name" value="S_TKc"/>
    <property type="match status" value="1"/>
</dbReference>
<evidence type="ECO:0000256" key="9">
    <source>
        <dbReference type="ARBA" id="ARBA00039662"/>
    </source>
</evidence>
<evidence type="ECO:0000256" key="7">
    <source>
        <dbReference type="ARBA" id="ARBA00022840"/>
    </source>
</evidence>
<dbReference type="GeneID" id="30964604"/>
<keyword evidence="3" id="KW-0597">Phosphoprotein</keyword>
<dbReference type="EC" id="2.7.11.1" evidence="1"/>
<dbReference type="Gene3D" id="3.30.200.20">
    <property type="entry name" value="Phosphorylase Kinase, domain 1"/>
    <property type="match status" value="2"/>
</dbReference>
<dbReference type="PROSITE" id="PS00108">
    <property type="entry name" value="PROTEIN_KINASE_ST"/>
    <property type="match status" value="1"/>
</dbReference>
<dbReference type="Pfam" id="PF00069">
    <property type="entry name" value="Pkinase"/>
    <property type="match status" value="2"/>
</dbReference>